<feature type="transmembrane region" description="Helical" evidence="2">
    <location>
        <begin position="195"/>
        <end position="214"/>
    </location>
</feature>
<keyword evidence="2" id="KW-0472">Membrane</keyword>
<keyword evidence="2" id="KW-0812">Transmembrane</keyword>
<feature type="transmembrane region" description="Helical" evidence="2">
    <location>
        <begin position="81"/>
        <end position="105"/>
    </location>
</feature>
<proteinExistence type="predicted"/>
<dbReference type="EMBL" id="ML986582">
    <property type="protein sequence ID" value="KAF2269535.1"/>
    <property type="molecule type" value="Genomic_DNA"/>
</dbReference>
<feature type="region of interest" description="Disordered" evidence="1">
    <location>
        <begin position="254"/>
        <end position="277"/>
    </location>
</feature>
<feature type="compositionally biased region" description="Basic and acidic residues" evidence="1">
    <location>
        <begin position="341"/>
        <end position="351"/>
    </location>
</feature>
<feature type="transmembrane region" description="Helical" evidence="2">
    <location>
        <begin position="157"/>
        <end position="175"/>
    </location>
</feature>
<feature type="region of interest" description="Disordered" evidence="1">
    <location>
        <begin position="322"/>
        <end position="351"/>
    </location>
</feature>
<feature type="transmembrane region" description="Helical" evidence="2">
    <location>
        <begin position="117"/>
        <end position="137"/>
    </location>
</feature>
<feature type="transmembrane region" description="Helical" evidence="2">
    <location>
        <begin position="51"/>
        <end position="69"/>
    </location>
</feature>
<dbReference type="PANTHER" id="PTHR35179">
    <property type="entry name" value="PROTEIN CBG02620"/>
    <property type="match status" value="1"/>
</dbReference>
<keyword evidence="4" id="KW-1185">Reference proteome</keyword>
<protein>
    <submittedName>
        <fullName evidence="3">Uncharacterized protein</fullName>
    </submittedName>
</protein>
<dbReference type="OrthoDB" id="3205825at2759"/>
<keyword evidence="2" id="KW-1133">Transmembrane helix</keyword>
<evidence type="ECO:0000313" key="4">
    <source>
        <dbReference type="Proteomes" id="UP000800093"/>
    </source>
</evidence>
<feature type="compositionally biased region" description="Polar residues" evidence="1">
    <location>
        <begin position="255"/>
        <end position="270"/>
    </location>
</feature>
<feature type="transmembrane region" description="Helical" evidence="2">
    <location>
        <begin position="12"/>
        <end position="30"/>
    </location>
</feature>
<evidence type="ECO:0000256" key="2">
    <source>
        <dbReference type="SAM" id="Phobius"/>
    </source>
</evidence>
<accession>A0A9P4NAI9</accession>
<reference evidence="4" key="1">
    <citation type="journal article" date="2020" name="Stud. Mycol.">
        <title>101 Dothideomycetes genomes: A test case for predicting lifestyles and emergence of pathogens.</title>
        <authorList>
            <person name="Haridas S."/>
            <person name="Albert R."/>
            <person name="Binder M."/>
            <person name="Bloem J."/>
            <person name="LaButti K."/>
            <person name="Salamov A."/>
            <person name="Andreopoulos B."/>
            <person name="Baker S."/>
            <person name="Barry K."/>
            <person name="Bills G."/>
            <person name="Bluhm B."/>
            <person name="Cannon C."/>
            <person name="Castanera R."/>
            <person name="Culley D."/>
            <person name="Daum C."/>
            <person name="Ezra D."/>
            <person name="Gonzalez J."/>
            <person name="Henrissat B."/>
            <person name="Kuo A."/>
            <person name="Liang C."/>
            <person name="Lipzen A."/>
            <person name="Lutzoni F."/>
            <person name="Magnuson J."/>
            <person name="Mondo S."/>
            <person name="Nolan M."/>
            <person name="Ohm R."/>
            <person name="Pangilinan J."/>
            <person name="Park H.-J."/>
            <person name="Ramirez L."/>
            <person name="Alfaro M."/>
            <person name="Sun H."/>
            <person name="Tritt A."/>
            <person name="Yoshinaga Y."/>
            <person name="Zwiers L.-H."/>
            <person name="Turgeon B."/>
            <person name="Goodwin S."/>
            <person name="Spatafora J."/>
            <person name="Crous P."/>
            <person name="Grigoriev I."/>
        </authorList>
    </citation>
    <scope>NUCLEOTIDE SEQUENCE [LARGE SCALE GENOMIC DNA]</scope>
    <source>
        <strain evidence="4">CBS 304.66</strain>
    </source>
</reference>
<evidence type="ECO:0000313" key="3">
    <source>
        <dbReference type="EMBL" id="KAF2269535.1"/>
    </source>
</evidence>
<dbReference type="AlphaFoldDB" id="A0A9P4NAI9"/>
<dbReference type="PANTHER" id="PTHR35179:SF1">
    <property type="entry name" value="INTEGRAL MEMBRANE PROTEIN"/>
    <property type="match status" value="1"/>
</dbReference>
<gene>
    <name evidence="3" type="ORF">CC78DRAFT_604253</name>
</gene>
<evidence type="ECO:0000256" key="1">
    <source>
        <dbReference type="SAM" id="MobiDB-lite"/>
    </source>
</evidence>
<sequence>MAVHESIMDVPSIAFGFLLGFSVLTASKIFRQSRAMYKRTRRIWNPYPWMCWLELIVDVVMAVITWMFLRGDIPGSFPFYFATVALWTVQTQLLMQIIANRLALVIPDRRRGTKIKWALGIAVGIVNISVFCIWIPARMEVSETFIHVNEIWDRIEKVIYLVIDLALNAYFLYLVRSRLITKGLTKYQSLFKFNAGIILVSLSMDVLIIAMMSLPNTYIYVQFHPVAYIVKLNIECSMADLISKIVSKKDRTDPLYSNSNSHPTELTSHTRTGKNPHVTSVIHSNYKAGATKGDPDEISLDSQERGHAGIMKTVATTVVMDERSENERRGSMSSSTVQLSEEYRMGPRSDV</sequence>
<comment type="caution">
    <text evidence="3">The sequence shown here is derived from an EMBL/GenBank/DDBJ whole genome shotgun (WGS) entry which is preliminary data.</text>
</comment>
<dbReference type="Proteomes" id="UP000800093">
    <property type="component" value="Unassembled WGS sequence"/>
</dbReference>
<organism evidence="3 4">
    <name type="scientific">Lojkania enalia</name>
    <dbReference type="NCBI Taxonomy" id="147567"/>
    <lineage>
        <taxon>Eukaryota</taxon>
        <taxon>Fungi</taxon>
        <taxon>Dikarya</taxon>
        <taxon>Ascomycota</taxon>
        <taxon>Pezizomycotina</taxon>
        <taxon>Dothideomycetes</taxon>
        <taxon>Pleosporomycetidae</taxon>
        <taxon>Pleosporales</taxon>
        <taxon>Pleosporales incertae sedis</taxon>
        <taxon>Lojkania</taxon>
    </lineage>
</organism>
<name>A0A9P4NAI9_9PLEO</name>